<dbReference type="AlphaFoldDB" id="X1UKW8"/>
<comment type="caution">
    <text evidence="1">The sequence shown here is derived from an EMBL/GenBank/DDBJ whole genome shotgun (WGS) entry which is preliminary data.</text>
</comment>
<accession>X1UKW8</accession>
<sequence>MPRPGEHTPITDDEAEDMIRRFALETEDIEMLAGETEWAEFVTSKLFTEKGYVPSGAQYARMESVREMALKDIGFTTERMFPEALWRVDYRDIATGRFISRPEALYKLTVWRR</sequence>
<dbReference type="EMBL" id="BARW01020553">
    <property type="protein sequence ID" value="GAI92964.1"/>
    <property type="molecule type" value="Genomic_DNA"/>
</dbReference>
<gene>
    <name evidence="1" type="ORF">S12H4_34701</name>
</gene>
<protein>
    <submittedName>
        <fullName evidence="1">Uncharacterized protein</fullName>
    </submittedName>
</protein>
<reference evidence="1" key="1">
    <citation type="journal article" date="2014" name="Front. Microbiol.">
        <title>High frequency of phylogenetically diverse reductive dehalogenase-homologous genes in deep subseafloor sedimentary metagenomes.</title>
        <authorList>
            <person name="Kawai M."/>
            <person name="Futagami T."/>
            <person name="Toyoda A."/>
            <person name="Takaki Y."/>
            <person name="Nishi S."/>
            <person name="Hori S."/>
            <person name="Arai W."/>
            <person name="Tsubouchi T."/>
            <person name="Morono Y."/>
            <person name="Uchiyama I."/>
            <person name="Ito T."/>
            <person name="Fujiyama A."/>
            <person name="Inagaki F."/>
            <person name="Takami H."/>
        </authorList>
    </citation>
    <scope>NUCLEOTIDE SEQUENCE</scope>
    <source>
        <strain evidence="1">Expedition CK06-06</strain>
    </source>
</reference>
<organism evidence="1">
    <name type="scientific">marine sediment metagenome</name>
    <dbReference type="NCBI Taxonomy" id="412755"/>
    <lineage>
        <taxon>unclassified sequences</taxon>
        <taxon>metagenomes</taxon>
        <taxon>ecological metagenomes</taxon>
    </lineage>
</organism>
<proteinExistence type="predicted"/>
<name>X1UKW8_9ZZZZ</name>
<evidence type="ECO:0000313" key="1">
    <source>
        <dbReference type="EMBL" id="GAI92964.1"/>
    </source>
</evidence>